<dbReference type="EMBL" id="GL733176">
    <property type="protein sequence ID" value="EFX63183.1"/>
    <property type="molecule type" value="Genomic_DNA"/>
</dbReference>
<dbReference type="InParanoid" id="E9HYJ8"/>
<dbReference type="HOGENOM" id="CLU_537780_0_0_1"/>
<name>E9HYJ8_DAPPU</name>
<evidence type="ECO:0000313" key="1">
    <source>
        <dbReference type="EMBL" id="EFX63183.1"/>
    </source>
</evidence>
<reference evidence="1 2" key="1">
    <citation type="journal article" date="2011" name="Science">
        <title>The ecoresponsive genome of Daphnia pulex.</title>
        <authorList>
            <person name="Colbourne J.K."/>
            <person name="Pfrender M.E."/>
            <person name="Gilbert D."/>
            <person name="Thomas W.K."/>
            <person name="Tucker A."/>
            <person name="Oakley T.H."/>
            <person name="Tokishita S."/>
            <person name="Aerts A."/>
            <person name="Arnold G.J."/>
            <person name="Basu M.K."/>
            <person name="Bauer D.J."/>
            <person name="Caceres C.E."/>
            <person name="Carmel L."/>
            <person name="Casola C."/>
            <person name="Choi J.H."/>
            <person name="Detter J.C."/>
            <person name="Dong Q."/>
            <person name="Dusheyko S."/>
            <person name="Eads B.D."/>
            <person name="Frohlich T."/>
            <person name="Geiler-Samerotte K.A."/>
            <person name="Gerlach D."/>
            <person name="Hatcher P."/>
            <person name="Jogdeo S."/>
            <person name="Krijgsveld J."/>
            <person name="Kriventseva E.V."/>
            <person name="Kultz D."/>
            <person name="Laforsch C."/>
            <person name="Lindquist E."/>
            <person name="Lopez J."/>
            <person name="Manak J.R."/>
            <person name="Muller J."/>
            <person name="Pangilinan J."/>
            <person name="Patwardhan R.P."/>
            <person name="Pitluck S."/>
            <person name="Pritham E.J."/>
            <person name="Rechtsteiner A."/>
            <person name="Rho M."/>
            <person name="Rogozin I.B."/>
            <person name="Sakarya O."/>
            <person name="Salamov A."/>
            <person name="Schaack S."/>
            <person name="Shapiro H."/>
            <person name="Shiga Y."/>
            <person name="Skalitzky C."/>
            <person name="Smith Z."/>
            <person name="Souvorov A."/>
            <person name="Sung W."/>
            <person name="Tang Z."/>
            <person name="Tsuchiya D."/>
            <person name="Tu H."/>
            <person name="Vos H."/>
            <person name="Wang M."/>
            <person name="Wolf Y.I."/>
            <person name="Yamagata H."/>
            <person name="Yamada T."/>
            <person name="Ye Y."/>
            <person name="Shaw J.R."/>
            <person name="Andrews J."/>
            <person name="Crease T.J."/>
            <person name="Tang H."/>
            <person name="Lucas S.M."/>
            <person name="Robertson H.M."/>
            <person name="Bork P."/>
            <person name="Koonin E.V."/>
            <person name="Zdobnov E.M."/>
            <person name="Grigoriev I.V."/>
            <person name="Lynch M."/>
            <person name="Boore J.L."/>
        </authorList>
    </citation>
    <scope>NUCLEOTIDE SEQUENCE [LARGE SCALE GENOMIC DNA]</scope>
</reference>
<sequence length="507" mass="55743">MTPSSFQQTSSFSIQVYYRTAVDSTHREVTSPIKPQDSRSKSRYKVFRCSVYFTSTSKYYRKKQLIENPLKRFIYLGKNSPLFSCVRSGVSLLTHLVLQNLVLIVNGMNLVGKKAVENGGVEGRQKEQERLDILAITETWLTVQHGEDKLLGICPDGFVAVHNPRIMTSGGGVALLFRSTIRVGCLFPVNFTASSFEYLATSLTEPPWSLACACHVISKEEDLPLCPTDAKTLRLYACHTRGAKAFSFCVLTINNAGTIEVLSGILPAWASETQAALYAVNQALQRASSSNLLYHRAEIVSQFSAFSFAFPRAKLTGLQAINLELLTFIKESSTVFACHDSRSSAGLMLAMAYCLLAAGPNVIPPTELAPLLPSKLCAKRETCAVILKLWNREWAQSDTGKITRLFFPNVSSARTLLRRPLSSQLTQILTACSTASVAWPPELAAIPKNPVVWQAMRAFIHSTGRLSSRGLRRAVAIPATVRYSLEGPTKPARHIKVRLEAGAVPDP</sequence>
<gene>
    <name evidence="1" type="ORF">DAPPUDRAFT_119449</name>
</gene>
<organism evidence="1 2">
    <name type="scientific">Daphnia pulex</name>
    <name type="common">Water flea</name>
    <dbReference type="NCBI Taxonomy" id="6669"/>
    <lineage>
        <taxon>Eukaryota</taxon>
        <taxon>Metazoa</taxon>
        <taxon>Ecdysozoa</taxon>
        <taxon>Arthropoda</taxon>
        <taxon>Crustacea</taxon>
        <taxon>Branchiopoda</taxon>
        <taxon>Diplostraca</taxon>
        <taxon>Cladocera</taxon>
        <taxon>Anomopoda</taxon>
        <taxon>Daphniidae</taxon>
        <taxon>Daphnia</taxon>
    </lineage>
</organism>
<keyword evidence="2" id="KW-1185">Reference proteome</keyword>
<protein>
    <submittedName>
        <fullName evidence="1">Uncharacterized protein</fullName>
    </submittedName>
</protein>
<dbReference type="PANTHER" id="PTHR33273">
    <property type="entry name" value="DOMAIN-CONTAINING PROTEIN, PUTATIVE-RELATED"/>
    <property type="match status" value="1"/>
</dbReference>
<dbReference type="KEGG" id="dpx:DAPPUDRAFT_119449"/>
<dbReference type="OrthoDB" id="416454at2759"/>
<dbReference type="AlphaFoldDB" id="E9HYJ8"/>
<dbReference type="PANTHER" id="PTHR33273:SF2">
    <property type="entry name" value="ENDONUCLEASE_EXONUCLEASE_PHOSPHATASE DOMAIN-CONTAINING PROTEIN"/>
    <property type="match status" value="1"/>
</dbReference>
<dbReference type="Proteomes" id="UP000000305">
    <property type="component" value="Unassembled WGS sequence"/>
</dbReference>
<accession>E9HYJ8</accession>
<proteinExistence type="predicted"/>
<evidence type="ECO:0000313" key="2">
    <source>
        <dbReference type="Proteomes" id="UP000000305"/>
    </source>
</evidence>